<proteinExistence type="predicted"/>
<evidence type="ECO:0000313" key="2">
    <source>
        <dbReference type="Proteomes" id="UP000598217"/>
    </source>
</evidence>
<dbReference type="RefSeq" id="WP_191270959.1">
    <property type="nucleotide sequence ID" value="NZ_BMXJ01000004.1"/>
</dbReference>
<evidence type="ECO:0000313" key="1">
    <source>
        <dbReference type="EMBL" id="MBE1457815.1"/>
    </source>
</evidence>
<accession>A0ABR9HG94</accession>
<protein>
    <submittedName>
        <fullName evidence="1">Uncharacterized protein</fullName>
    </submittedName>
</protein>
<gene>
    <name evidence="1" type="ORF">H4W79_002029</name>
</gene>
<reference evidence="1 2" key="1">
    <citation type="submission" date="2020-10" db="EMBL/GenBank/DDBJ databases">
        <title>Sequencing the genomes of 1000 actinobacteria strains.</title>
        <authorList>
            <person name="Klenk H.-P."/>
        </authorList>
    </citation>
    <scope>NUCLEOTIDE SEQUENCE [LARGE SCALE GENOMIC DNA]</scope>
    <source>
        <strain evidence="1 2">DSM 45157</strain>
    </source>
</reference>
<organism evidence="1 2">
    <name type="scientific">Nocardiopsis terrae</name>
    <dbReference type="NCBI Taxonomy" id="372655"/>
    <lineage>
        <taxon>Bacteria</taxon>
        <taxon>Bacillati</taxon>
        <taxon>Actinomycetota</taxon>
        <taxon>Actinomycetes</taxon>
        <taxon>Streptosporangiales</taxon>
        <taxon>Nocardiopsidaceae</taxon>
        <taxon>Nocardiopsis</taxon>
    </lineage>
</organism>
<keyword evidence="2" id="KW-1185">Reference proteome</keyword>
<sequence length="75" mass="8498">MSTYDEDRSQVRTGSAPQTMATLRNTAIGLLRAAGFDNIAKAHRHMIHDENRPLRLLQTSEKQGPICDYLHSFSR</sequence>
<dbReference type="Proteomes" id="UP000598217">
    <property type="component" value="Unassembled WGS sequence"/>
</dbReference>
<name>A0ABR9HG94_9ACTN</name>
<comment type="caution">
    <text evidence="1">The sequence shown here is derived from an EMBL/GenBank/DDBJ whole genome shotgun (WGS) entry which is preliminary data.</text>
</comment>
<dbReference type="EMBL" id="JADBDY010000001">
    <property type="protein sequence ID" value="MBE1457815.1"/>
    <property type="molecule type" value="Genomic_DNA"/>
</dbReference>